<dbReference type="Proteomes" id="UP000288805">
    <property type="component" value="Unassembled WGS sequence"/>
</dbReference>
<organism evidence="7 8">
    <name type="scientific">Vitis vinifera</name>
    <name type="common">Grape</name>
    <dbReference type="NCBI Taxonomy" id="29760"/>
    <lineage>
        <taxon>Eukaryota</taxon>
        <taxon>Viridiplantae</taxon>
        <taxon>Streptophyta</taxon>
        <taxon>Embryophyta</taxon>
        <taxon>Tracheophyta</taxon>
        <taxon>Spermatophyta</taxon>
        <taxon>Magnoliopsida</taxon>
        <taxon>eudicotyledons</taxon>
        <taxon>Gunneridae</taxon>
        <taxon>Pentapetalae</taxon>
        <taxon>rosids</taxon>
        <taxon>Vitales</taxon>
        <taxon>Vitaceae</taxon>
        <taxon>Viteae</taxon>
        <taxon>Vitis</taxon>
    </lineage>
</organism>
<evidence type="ECO:0000256" key="1">
    <source>
        <dbReference type="ARBA" id="ARBA00004141"/>
    </source>
</evidence>
<sequence>MHFQGLDGTSTNGGWLDGVRRGWRWKRMAGKCSTAPHAPACEVQAAGEETHVAGAWLRISLRLLLGSQPMNAIAFVIDGLYYGVSDFGYAAYSMVLVALISSVFLLLAAPVMWFGWSLDWVVSLHDLACCSWHLEVD</sequence>
<feature type="transmembrane region" description="Helical" evidence="6">
    <location>
        <begin position="63"/>
        <end position="84"/>
    </location>
</feature>
<keyword evidence="3 6" id="KW-0812">Transmembrane</keyword>
<reference evidence="7 8" key="1">
    <citation type="journal article" date="2018" name="PLoS Genet.">
        <title>Population sequencing reveals clonal diversity and ancestral inbreeding in the grapevine cultivar Chardonnay.</title>
        <authorList>
            <person name="Roach M.J."/>
            <person name="Johnson D.L."/>
            <person name="Bohlmann J."/>
            <person name="van Vuuren H.J."/>
            <person name="Jones S.J."/>
            <person name="Pretorius I.S."/>
            <person name="Schmidt S.A."/>
            <person name="Borneman A.R."/>
        </authorList>
    </citation>
    <scope>NUCLEOTIDE SEQUENCE [LARGE SCALE GENOMIC DNA]</scope>
    <source>
        <strain evidence="8">cv. Chardonnay</strain>
        <tissue evidence="7">Leaf</tissue>
    </source>
</reference>
<evidence type="ECO:0000256" key="4">
    <source>
        <dbReference type="ARBA" id="ARBA00022989"/>
    </source>
</evidence>
<comment type="subcellular location">
    <subcellularLocation>
        <location evidence="1">Membrane</location>
        <topology evidence="1">Multi-pass membrane protein</topology>
    </subcellularLocation>
</comment>
<gene>
    <name evidence="7" type="primary">DTX44_7</name>
    <name evidence="7" type="ORF">CK203_106989</name>
</gene>
<keyword evidence="4 6" id="KW-1133">Transmembrane helix</keyword>
<comment type="similarity">
    <text evidence="2">Belongs to the multi antimicrobial extrusion (MATE) (TC 2.A.66.1) family.</text>
</comment>
<protein>
    <submittedName>
        <fullName evidence="7">Protein detoxification 44, chloroplastic</fullName>
    </submittedName>
</protein>
<evidence type="ECO:0000256" key="2">
    <source>
        <dbReference type="ARBA" id="ARBA00010199"/>
    </source>
</evidence>
<proteinExistence type="inferred from homology"/>
<feature type="transmembrane region" description="Helical" evidence="6">
    <location>
        <begin position="90"/>
        <end position="114"/>
    </location>
</feature>
<evidence type="ECO:0000313" key="8">
    <source>
        <dbReference type="Proteomes" id="UP000288805"/>
    </source>
</evidence>
<dbReference type="AlphaFoldDB" id="A0A438CVZ9"/>
<dbReference type="InterPro" id="IPR044644">
    <property type="entry name" value="DinF-like"/>
</dbReference>
<name>A0A438CVZ9_VITVI</name>
<accession>A0A438CVZ9</accession>
<evidence type="ECO:0000256" key="5">
    <source>
        <dbReference type="ARBA" id="ARBA00023136"/>
    </source>
</evidence>
<dbReference type="PANTHER" id="PTHR42893:SF46">
    <property type="entry name" value="PROTEIN DETOXIFICATION 44, CHLOROPLASTIC"/>
    <property type="match status" value="1"/>
</dbReference>
<dbReference type="GO" id="GO:0016020">
    <property type="term" value="C:membrane"/>
    <property type="evidence" value="ECO:0007669"/>
    <property type="project" value="UniProtKB-SubCell"/>
</dbReference>
<comment type="caution">
    <text evidence="7">The sequence shown here is derived from an EMBL/GenBank/DDBJ whole genome shotgun (WGS) entry which is preliminary data.</text>
</comment>
<keyword evidence="5 6" id="KW-0472">Membrane</keyword>
<evidence type="ECO:0000256" key="3">
    <source>
        <dbReference type="ARBA" id="ARBA00022692"/>
    </source>
</evidence>
<dbReference type="PANTHER" id="PTHR42893">
    <property type="entry name" value="PROTEIN DETOXIFICATION 44, CHLOROPLASTIC-RELATED"/>
    <property type="match status" value="1"/>
</dbReference>
<evidence type="ECO:0000313" key="7">
    <source>
        <dbReference type="EMBL" id="RVW27372.1"/>
    </source>
</evidence>
<evidence type="ECO:0000256" key="6">
    <source>
        <dbReference type="SAM" id="Phobius"/>
    </source>
</evidence>
<dbReference type="EMBL" id="QGNW01001953">
    <property type="protein sequence ID" value="RVW27372.1"/>
    <property type="molecule type" value="Genomic_DNA"/>
</dbReference>